<sequence>MGSFVISKRFNGDYKFIFASRKGKTIFTSIGCKQKDDCEQMIAGIKNSIDLFAFTKIRNAGGKYFFRLSKGGLVLANSRKYTTELRLQKGIDEIVKYVSSAETLDFSENDFIFQDEESIFSPEVEDDI</sequence>
<dbReference type="Gene3D" id="2.30.29.80">
    <property type="match status" value="1"/>
</dbReference>
<dbReference type="OrthoDB" id="1439045at2"/>
<accession>A0A1G8RS66</accession>
<organism evidence="1 2">
    <name type="scientific">Flavobacterium noncentrifugens</name>
    <dbReference type="NCBI Taxonomy" id="1128970"/>
    <lineage>
        <taxon>Bacteria</taxon>
        <taxon>Pseudomonadati</taxon>
        <taxon>Bacteroidota</taxon>
        <taxon>Flavobacteriia</taxon>
        <taxon>Flavobacteriales</taxon>
        <taxon>Flavobacteriaceae</taxon>
        <taxon>Flavobacterium</taxon>
    </lineage>
</organism>
<evidence type="ECO:0000313" key="1">
    <source>
        <dbReference type="EMBL" id="SDJ19841.1"/>
    </source>
</evidence>
<reference evidence="1 2" key="1">
    <citation type="submission" date="2016-10" db="EMBL/GenBank/DDBJ databases">
        <authorList>
            <person name="de Groot N.N."/>
        </authorList>
    </citation>
    <scope>NUCLEOTIDE SEQUENCE [LARGE SCALE GENOMIC DNA]</scope>
    <source>
        <strain evidence="1 2">CGMCC 1.10076</strain>
    </source>
</reference>
<keyword evidence="2" id="KW-1185">Reference proteome</keyword>
<dbReference type="SUPFAM" id="SSF160113">
    <property type="entry name" value="YegP-like"/>
    <property type="match status" value="2"/>
</dbReference>
<dbReference type="EMBL" id="FNEZ01000001">
    <property type="protein sequence ID" value="SDJ19841.1"/>
    <property type="molecule type" value="Genomic_DNA"/>
</dbReference>
<gene>
    <name evidence="1" type="ORF">SAMN04487935_0258</name>
</gene>
<dbReference type="AlphaFoldDB" id="A0A1G8RS66"/>
<dbReference type="Proteomes" id="UP000199580">
    <property type="component" value="Unassembled WGS sequence"/>
</dbReference>
<evidence type="ECO:0000313" key="2">
    <source>
        <dbReference type="Proteomes" id="UP000199580"/>
    </source>
</evidence>
<proteinExistence type="predicted"/>
<protein>
    <submittedName>
        <fullName evidence="1">Uncharacterized protein</fullName>
    </submittedName>
</protein>
<name>A0A1G8RS66_9FLAO</name>
<dbReference type="RefSeq" id="WP_091391489.1">
    <property type="nucleotide sequence ID" value="NZ_BKAI01000001.1"/>
</dbReference>
<dbReference type="STRING" id="1128970.SAMN04487935_0258"/>
<dbReference type="InterPro" id="IPR036913">
    <property type="entry name" value="YegP-like_sf"/>
</dbReference>